<evidence type="ECO:0000256" key="3">
    <source>
        <dbReference type="ARBA" id="ARBA00022692"/>
    </source>
</evidence>
<keyword evidence="10" id="KW-0067">ATP-binding</keyword>
<keyword evidence="10" id="KW-0378">Hydrolase</keyword>
<comment type="subcellular location">
    <subcellularLocation>
        <location evidence="1">Cell membrane</location>
        <topology evidence="1">Multi-pass membrane protein</topology>
    </subcellularLocation>
</comment>
<dbReference type="GO" id="GO:0005886">
    <property type="term" value="C:plasma membrane"/>
    <property type="evidence" value="ECO:0007669"/>
    <property type="project" value="UniProtKB-SubCell"/>
</dbReference>
<evidence type="ECO:0000313" key="11">
    <source>
        <dbReference type="Proteomes" id="UP000184600"/>
    </source>
</evidence>
<evidence type="ECO:0000256" key="7">
    <source>
        <dbReference type="SAM" id="Phobius"/>
    </source>
</evidence>
<evidence type="ECO:0000256" key="6">
    <source>
        <dbReference type="ARBA" id="ARBA00038076"/>
    </source>
</evidence>
<evidence type="ECO:0000259" key="8">
    <source>
        <dbReference type="Pfam" id="PF02687"/>
    </source>
</evidence>
<dbReference type="OrthoDB" id="9770036at2"/>
<dbReference type="InterPro" id="IPR025857">
    <property type="entry name" value="MacB_PCD"/>
</dbReference>
<evidence type="ECO:0000256" key="1">
    <source>
        <dbReference type="ARBA" id="ARBA00004651"/>
    </source>
</evidence>
<feature type="transmembrane region" description="Helical" evidence="7">
    <location>
        <begin position="774"/>
        <end position="796"/>
    </location>
</feature>
<dbReference type="EC" id="3.6.3.-" evidence="10"/>
<name>A0A1M7YWN4_9VIBR</name>
<dbReference type="Pfam" id="PF02687">
    <property type="entry name" value="FtsX"/>
    <property type="match status" value="2"/>
</dbReference>
<evidence type="ECO:0000313" key="10">
    <source>
        <dbReference type="EMBL" id="SHO56985.1"/>
    </source>
</evidence>
<evidence type="ECO:0000256" key="4">
    <source>
        <dbReference type="ARBA" id="ARBA00022989"/>
    </source>
</evidence>
<keyword evidence="11" id="KW-1185">Reference proteome</keyword>
<evidence type="ECO:0000259" key="9">
    <source>
        <dbReference type="Pfam" id="PF12704"/>
    </source>
</evidence>
<feature type="transmembrane region" description="Helical" evidence="7">
    <location>
        <begin position="421"/>
        <end position="445"/>
    </location>
</feature>
<dbReference type="EMBL" id="FRFG01000031">
    <property type="protein sequence ID" value="SHO56985.1"/>
    <property type="molecule type" value="Genomic_DNA"/>
</dbReference>
<dbReference type="STRING" id="1117707.VQ7734_02754"/>
<feature type="domain" description="ABC3 transporter permease C-terminal" evidence="8">
    <location>
        <begin position="690"/>
        <end position="804"/>
    </location>
</feature>
<feature type="domain" description="MacB-like periplasmic core" evidence="9">
    <location>
        <begin position="534"/>
        <end position="627"/>
    </location>
</feature>
<keyword evidence="5 7" id="KW-0472">Membrane</keyword>
<gene>
    <name evidence="10" type="primary">macB_3</name>
    <name evidence="10" type="ORF">VQ7734_02754</name>
</gene>
<reference evidence="11" key="1">
    <citation type="submission" date="2016-12" db="EMBL/GenBank/DDBJ databases">
        <authorList>
            <person name="Rodrigo-Torres L."/>
            <person name="Arahal R.D."/>
            <person name="Lucena T."/>
        </authorList>
    </citation>
    <scope>NUCLEOTIDE SEQUENCE [LARGE SCALE GENOMIC DNA]</scope>
</reference>
<feature type="domain" description="ABC3 transporter permease C-terminal" evidence="8">
    <location>
        <begin position="278"/>
        <end position="397"/>
    </location>
</feature>
<proteinExistence type="inferred from homology"/>
<feature type="transmembrane region" description="Helical" evidence="7">
    <location>
        <begin position="20"/>
        <end position="42"/>
    </location>
</feature>
<feature type="transmembrane region" description="Helical" evidence="7">
    <location>
        <begin position="684"/>
        <end position="707"/>
    </location>
</feature>
<feature type="transmembrane region" description="Helical" evidence="7">
    <location>
        <begin position="269"/>
        <end position="294"/>
    </location>
</feature>
<dbReference type="Pfam" id="PF12704">
    <property type="entry name" value="MacB_PCD"/>
    <property type="match status" value="2"/>
</dbReference>
<dbReference type="GO" id="GO:0022857">
    <property type="term" value="F:transmembrane transporter activity"/>
    <property type="evidence" value="ECO:0007669"/>
    <property type="project" value="TreeGrafter"/>
</dbReference>
<keyword evidence="10" id="KW-0547">Nucleotide-binding</keyword>
<dbReference type="GO" id="GO:0016787">
    <property type="term" value="F:hydrolase activity"/>
    <property type="evidence" value="ECO:0007669"/>
    <property type="project" value="UniProtKB-KW"/>
</dbReference>
<accession>A0A1M7YWN4</accession>
<dbReference type="Proteomes" id="UP000184600">
    <property type="component" value="Unassembled WGS sequence"/>
</dbReference>
<protein>
    <submittedName>
        <fullName evidence="10">Macrolide export ATP-binding/permease protein MacB</fullName>
        <ecNumber evidence="10">3.6.3.-</ecNumber>
    </submittedName>
</protein>
<dbReference type="PANTHER" id="PTHR30572:SF4">
    <property type="entry name" value="ABC TRANSPORTER PERMEASE YTRF"/>
    <property type="match status" value="1"/>
</dbReference>
<dbReference type="RefSeq" id="WP_073583457.1">
    <property type="nucleotide sequence ID" value="NZ_FRFG01000031.1"/>
</dbReference>
<dbReference type="AlphaFoldDB" id="A0A1M7YWN4"/>
<keyword evidence="3 7" id="KW-0812">Transmembrane</keyword>
<feature type="transmembrane region" description="Helical" evidence="7">
    <location>
        <begin position="326"/>
        <end position="351"/>
    </location>
</feature>
<evidence type="ECO:0000256" key="2">
    <source>
        <dbReference type="ARBA" id="ARBA00022475"/>
    </source>
</evidence>
<evidence type="ECO:0000256" key="5">
    <source>
        <dbReference type="ARBA" id="ARBA00023136"/>
    </source>
</evidence>
<dbReference type="InterPro" id="IPR003838">
    <property type="entry name" value="ABC3_permease_C"/>
</dbReference>
<organism evidence="10 11">
    <name type="scientific">Vibrio quintilis</name>
    <dbReference type="NCBI Taxonomy" id="1117707"/>
    <lineage>
        <taxon>Bacteria</taxon>
        <taxon>Pseudomonadati</taxon>
        <taxon>Pseudomonadota</taxon>
        <taxon>Gammaproteobacteria</taxon>
        <taxon>Vibrionales</taxon>
        <taxon>Vibrionaceae</taxon>
        <taxon>Vibrio</taxon>
    </lineage>
</organism>
<feature type="transmembrane region" description="Helical" evidence="7">
    <location>
        <begin position="741"/>
        <end position="762"/>
    </location>
</feature>
<dbReference type="PANTHER" id="PTHR30572">
    <property type="entry name" value="MEMBRANE COMPONENT OF TRANSPORTER-RELATED"/>
    <property type="match status" value="1"/>
</dbReference>
<keyword evidence="2" id="KW-1003">Cell membrane</keyword>
<sequence>MSYLLDLKYTFRVILRQPGFTLFTTLMMAAGLGICIYMYALIETLIFRPLPFPDGQRIVLIAPELNGVRQGDLPLSYADFKAIQAKSHHLTEIGYYYAKQVNLNLDGKAARYLANYNQSDLFDFTRTQPVKGRIFNAQDNQPGATPVMIIGDTLWQNYFAGRPDIIGQRILINGISTRIIGVMPPGYEFPLNTQVWLPSRLDESQFTPETAPKIYAFAKIAQGSDRAAADAELQTIMAARAEQYPEINRGRSAFTITFQESFEGEDSKIIYYMMLAGVGFVLLLACCNVSNLLLARAGERTKESAIRLAHGASPLRLMSQMMYESTLICLSGGLLAILLAGWALPLTNALLPAFVPDKPPYWWQMELTGDVLLKSLGLIALVSLLTGGFPAWKMSRSHISHVLRDGTRGAQSRSNGRLSRILVVIEIMLSASVVCLGLLLTLIVWQARQVDYGIDAQNVFTAKVTLPPQQYQTPAEKTTFYTRLLNHLRSDSGVRAAGLISFLPGQFTWLGQIELQGQALLKSEQLSLPQSQNVVVYPGTLSVLGVKPEAGRMLTPADNAGSQRVAVVTRSFVERFWPGEPHVIGKRFRWANSKYDHHWYTVVGIVPHIIQSRPFGFRQHLPTVYRSALQAPATSFSLVTKGVPGADLTHTLRRAVSQTDVSVSAWQVKSMTELLRRNTAGLTFMAFLFNVFGLIALLLAGSGIYGVMTRTIHQRRQELAIRQAMGATHQHVIRMLMGRSLIQLGIGILLALPVAMTGGPLLIKIMGSSPLPVWVLFVLTTLSLGAVVIIATFLPARRALRITPMDGLRS</sequence>
<feature type="domain" description="MacB-like periplasmic core" evidence="9">
    <location>
        <begin position="21"/>
        <end position="235"/>
    </location>
</feature>
<comment type="similarity">
    <text evidence="6">Belongs to the ABC-4 integral membrane protein family.</text>
</comment>
<keyword evidence="4 7" id="KW-1133">Transmembrane helix</keyword>
<dbReference type="GO" id="GO:0005524">
    <property type="term" value="F:ATP binding"/>
    <property type="evidence" value="ECO:0007669"/>
    <property type="project" value="UniProtKB-KW"/>
</dbReference>
<dbReference type="InterPro" id="IPR050250">
    <property type="entry name" value="Macrolide_Exporter_MacB"/>
</dbReference>
<feature type="transmembrane region" description="Helical" evidence="7">
    <location>
        <begin position="371"/>
        <end position="392"/>
    </location>
</feature>